<dbReference type="RefSeq" id="WP_270040951.1">
    <property type="nucleotide sequence ID" value="NZ_JAPDOD010000014.1"/>
</dbReference>
<feature type="region of interest" description="Disordered" evidence="1">
    <location>
        <begin position="56"/>
        <end position="78"/>
    </location>
</feature>
<feature type="chain" id="PRO_5040857288" description="Fibronectin type III domain-containing protein" evidence="2">
    <location>
        <begin position="25"/>
        <end position="323"/>
    </location>
</feature>
<evidence type="ECO:0000256" key="1">
    <source>
        <dbReference type="SAM" id="MobiDB-lite"/>
    </source>
</evidence>
<evidence type="ECO:0000256" key="2">
    <source>
        <dbReference type="SAM" id="SignalP"/>
    </source>
</evidence>
<comment type="caution">
    <text evidence="3">The sequence shown here is derived from an EMBL/GenBank/DDBJ whole genome shotgun (WGS) entry which is preliminary data.</text>
</comment>
<sequence>MRPVRHLFAAALTAAVLAGTPALAAAAPPDNDNYLASTAVVLNSTTFTASADLTEATTQPDLFNPNRDGQPLGGGDPEPLTCNGVSFGKTVWYDLAPPVGLGMQLRAAAAFPVAVAIYEWNPQTSKITRTVECNANATADDLLPYLDAGKNYTIQVGGVAGAGGPVSLKADLFPDTDSDGSYDALDKCKTVPGIDRFGGCPPDLKVVPSIGFDSNGTGVTIRRLAVDRVPKGAKVVAKCGSGCGSQTVKVKRFGRVSLTKLVGKTARAGANVEIRVTLAKTGTSTYKFGATGSYFAWPIKNGGIGARVTKCLNVKTSKIETCK</sequence>
<evidence type="ECO:0008006" key="5">
    <source>
        <dbReference type="Google" id="ProtNLM"/>
    </source>
</evidence>
<dbReference type="AlphaFoldDB" id="A0A9X3MUX6"/>
<proteinExistence type="predicted"/>
<organism evidence="3 4">
    <name type="scientific">Solirubrobacter ginsenosidimutans</name>
    <dbReference type="NCBI Taxonomy" id="490573"/>
    <lineage>
        <taxon>Bacteria</taxon>
        <taxon>Bacillati</taxon>
        <taxon>Actinomycetota</taxon>
        <taxon>Thermoleophilia</taxon>
        <taxon>Solirubrobacterales</taxon>
        <taxon>Solirubrobacteraceae</taxon>
        <taxon>Solirubrobacter</taxon>
    </lineage>
</organism>
<gene>
    <name evidence="3" type="ORF">OM076_15790</name>
</gene>
<reference evidence="3" key="1">
    <citation type="submission" date="2022-10" db="EMBL/GenBank/DDBJ databases">
        <title>The WGS of Solirubrobacter ginsenosidimutans DSM 21036.</title>
        <authorList>
            <person name="Jiang Z."/>
        </authorList>
    </citation>
    <scope>NUCLEOTIDE SEQUENCE</scope>
    <source>
        <strain evidence="3">DSM 21036</strain>
    </source>
</reference>
<evidence type="ECO:0000313" key="4">
    <source>
        <dbReference type="Proteomes" id="UP001149140"/>
    </source>
</evidence>
<evidence type="ECO:0000313" key="3">
    <source>
        <dbReference type="EMBL" id="MDA0161735.1"/>
    </source>
</evidence>
<dbReference type="EMBL" id="JAPDOD010000014">
    <property type="protein sequence ID" value="MDA0161735.1"/>
    <property type="molecule type" value="Genomic_DNA"/>
</dbReference>
<name>A0A9X3MUX6_9ACTN</name>
<accession>A0A9X3MUX6</accession>
<dbReference type="Proteomes" id="UP001149140">
    <property type="component" value="Unassembled WGS sequence"/>
</dbReference>
<protein>
    <recommendedName>
        <fullName evidence="5">Fibronectin type III domain-containing protein</fullName>
    </recommendedName>
</protein>
<keyword evidence="4" id="KW-1185">Reference proteome</keyword>
<keyword evidence="2" id="KW-0732">Signal</keyword>
<feature type="signal peptide" evidence="2">
    <location>
        <begin position="1"/>
        <end position="24"/>
    </location>
</feature>